<evidence type="ECO:0000256" key="1">
    <source>
        <dbReference type="ARBA" id="ARBA00007689"/>
    </source>
</evidence>
<keyword evidence="4" id="KW-1185">Reference proteome</keyword>
<comment type="similarity">
    <text evidence="1">Belongs to the YciI family.</text>
</comment>
<feature type="domain" description="YCII-related" evidence="2">
    <location>
        <begin position="19"/>
        <end position="90"/>
    </location>
</feature>
<protein>
    <submittedName>
        <fullName evidence="3">YciI family protein</fullName>
    </submittedName>
</protein>
<evidence type="ECO:0000313" key="4">
    <source>
        <dbReference type="Proteomes" id="UP001374803"/>
    </source>
</evidence>
<evidence type="ECO:0000259" key="2">
    <source>
        <dbReference type="Pfam" id="PF03795"/>
    </source>
</evidence>
<dbReference type="InterPro" id="IPR011008">
    <property type="entry name" value="Dimeric_a/b-barrel"/>
</dbReference>
<reference evidence="3" key="1">
    <citation type="submission" date="2021-12" db="EMBL/GenBank/DDBJ databases">
        <title>Discovery of the Pendulisporaceae a myxobacterial family with distinct sporulation behavior and unique specialized metabolism.</title>
        <authorList>
            <person name="Garcia R."/>
            <person name="Popoff A."/>
            <person name="Bader C.D."/>
            <person name="Loehr J."/>
            <person name="Walesch S."/>
            <person name="Walt C."/>
            <person name="Boldt J."/>
            <person name="Bunk B."/>
            <person name="Haeckl F.J.F.P.J."/>
            <person name="Gunesch A.P."/>
            <person name="Birkelbach J."/>
            <person name="Nuebel U."/>
            <person name="Pietschmann T."/>
            <person name="Bach T."/>
            <person name="Mueller R."/>
        </authorList>
    </citation>
    <scope>NUCLEOTIDE SEQUENCE</scope>
    <source>
        <strain evidence="3">MSr11367</strain>
    </source>
</reference>
<dbReference type="InterPro" id="IPR005545">
    <property type="entry name" value="YCII"/>
</dbReference>
<dbReference type="Gene3D" id="3.30.70.1060">
    <property type="entry name" value="Dimeric alpha+beta barrel"/>
    <property type="match status" value="1"/>
</dbReference>
<dbReference type="PANTHER" id="PTHR37828:SF1">
    <property type="entry name" value="YCII-RELATED DOMAIN-CONTAINING PROTEIN"/>
    <property type="match status" value="1"/>
</dbReference>
<dbReference type="PANTHER" id="PTHR37828">
    <property type="entry name" value="GSR2449 PROTEIN"/>
    <property type="match status" value="1"/>
</dbReference>
<dbReference type="RefSeq" id="WP_394839064.1">
    <property type="nucleotide sequence ID" value="NZ_CP089929.1"/>
</dbReference>
<dbReference type="Proteomes" id="UP001374803">
    <property type="component" value="Chromosome"/>
</dbReference>
<name>A0ABZ2LHZ6_9BACT</name>
<sequence length="99" mass="11079">MIERKSYFILLRSIIDATSLPAVVAEHLQWVAEHAREGRIVASGPSFRPDGTGDVGLTVFDVESFEAAETLAKGDPFFQKKIATFEIRRWDVRDGIATR</sequence>
<evidence type="ECO:0000313" key="3">
    <source>
        <dbReference type="EMBL" id="WXB09391.1"/>
    </source>
</evidence>
<accession>A0ABZ2LHZ6</accession>
<dbReference type="EMBL" id="CP089983">
    <property type="protein sequence ID" value="WXB09391.1"/>
    <property type="molecule type" value="Genomic_DNA"/>
</dbReference>
<dbReference type="Pfam" id="PF03795">
    <property type="entry name" value="YCII"/>
    <property type="match status" value="1"/>
</dbReference>
<organism evidence="3 4">
    <name type="scientific">Pendulispora rubella</name>
    <dbReference type="NCBI Taxonomy" id="2741070"/>
    <lineage>
        <taxon>Bacteria</taxon>
        <taxon>Pseudomonadati</taxon>
        <taxon>Myxococcota</taxon>
        <taxon>Myxococcia</taxon>
        <taxon>Myxococcales</taxon>
        <taxon>Sorangiineae</taxon>
        <taxon>Pendulisporaceae</taxon>
        <taxon>Pendulispora</taxon>
    </lineage>
</organism>
<gene>
    <name evidence="3" type="ORF">LVJ94_19435</name>
</gene>
<proteinExistence type="inferred from homology"/>
<dbReference type="SUPFAM" id="SSF54909">
    <property type="entry name" value="Dimeric alpha+beta barrel"/>
    <property type="match status" value="1"/>
</dbReference>